<accession>A0A0F9X4N1</accession>
<protein>
    <submittedName>
        <fullName evidence="1">Uncharacterized protein</fullName>
    </submittedName>
</protein>
<organism evidence="1">
    <name type="scientific">marine sediment metagenome</name>
    <dbReference type="NCBI Taxonomy" id="412755"/>
    <lineage>
        <taxon>unclassified sequences</taxon>
        <taxon>metagenomes</taxon>
        <taxon>ecological metagenomes</taxon>
    </lineage>
</organism>
<dbReference type="AlphaFoldDB" id="A0A0F9X4N1"/>
<name>A0A0F9X4N1_9ZZZZ</name>
<comment type="caution">
    <text evidence="1">The sequence shown here is derived from an EMBL/GenBank/DDBJ whole genome shotgun (WGS) entry which is preliminary data.</text>
</comment>
<evidence type="ECO:0000313" key="1">
    <source>
        <dbReference type="EMBL" id="KKN86508.1"/>
    </source>
</evidence>
<sequence>MPRGEKDKLTDAQKDRIMILKGVMSAYLVAEEFGVTHTTIYNVWKSKRNQKKPLYVPTFTDIINEIREEGIKGFNLSPEKLNDKPYRMIFDMTIEHIRRLNETN</sequence>
<gene>
    <name evidence="1" type="ORF">LCGC14_0266840</name>
</gene>
<reference evidence="1" key="1">
    <citation type="journal article" date="2015" name="Nature">
        <title>Complex archaea that bridge the gap between prokaryotes and eukaryotes.</title>
        <authorList>
            <person name="Spang A."/>
            <person name="Saw J.H."/>
            <person name="Jorgensen S.L."/>
            <person name="Zaremba-Niedzwiedzka K."/>
            <person name="Martijn J."/>
            <person name="Lind A.E."/>
            <person name="van Eijk R."/>
            <person name="Schleper C."/>
            <person name="Guy L."/>
            <person name="Ettema T.J."/>
        </authorList>
    </citation>
    <scope>NUCLEOTIDE SEQUENCE</scope>
</reference>
<dbReference type="EMBL" id="LAZR01000146">
    <property type="protein sequence ID" value="KKN86508.1"/>
    <property type="molecule type" value="Genomic_DNA"/>
</dbReference>
<proteinExistence type="predicted"/>